<dbReference type="AlphaFoldDB" id="A0A7H0YEY4"/>
<dbReference type="NCBIfam" id="TIGR01549">
    <property type="entry name" value="HAD-SF-IA-v1"/>
    <property type="match status" value="1"/>
</dbReference>
<dbReference type="SFLD" id="SFLDS00003">
    <property type="entry name" value="Haloacid_Dehalogenase"/>
    <property type="match status" value="1"/>
</dbReference>
<dbReference type="InterPro" id="IPR052550">
    <property type="entry name" value="Pyrimidine_5'-ntase_YjjG"/>
</dbReference>
<evidence type="ECO:0000313" key="2">
    <source>
        <dbReference type="Proteomes" id="UP000516384"/>
    </source>
</evidence>
<dbReference type="Pfam" id="PF00702">
    <property type="entry name" value="Hydrolase"/>
    <property type="match status" value="1"/>
</dbReference>
<protein>
    <submittedName>
        <fullName evidence="1">Noncanonical pyrimidine nucleotidase, YjjG family</fullName>
    </submittedName>
</protein>
<dbReference type="GO" id="GO:0008253">
    <property type="term" value="F:5'-nucleotidase activity"/>
    <property type="evidence" value="ECO:0007669"/>
    <property type="project" value="InterPro"/>
</dbReference>
<dbReference type="EMBL" id="CP061172">
    <property type="protein sequence ID" value="QNR69642.1"/>
    <property type="molecule type" value="Genomic_DNA"/>
</dbReference>
<name>A0A7H0YEY4_9BACL</name>
<dbReference type="PRINTS" id="PR00413">
    <property type="entry name" value="HADHALOGNASE"/>
</dbReference>
<dbReference type="Gene3D" id="3.40.50.1000">
    <property type="entry name" value="HAD superfamily/HAD-like"/>
    <property type="match status" value="1"/>
</dbReference>
<dbReference type="InterPro" id="IPR006439">
    <property type="entry name" value="HAD-SF_hydro_IA"/>
</dbReference>
<dbReference type="Gene3D" id="1.10.150.240">
    <property type="entry name" value="Putative phosphatase, domain 2"/>
    <property type="match status" value="1"/>
</dbReference>
<gene>
    <name evidence="1" type="ORF">IAQ67_11875</name>
</gene>
<dbReference type="InterPro" id="IPR036412">
    <property type="entry name" value="HAD-like_sf"/>
</dbReference>
<proteinExistence type="predicted"/>
<dbReference type="NCBIfam" id="TIGR02254">
    <property type="entry name" value="YjjG_YfnB"/>
    <property type="match status" value="1"/>
</dbReference>
<dbReference type="PANTHER" id="PTHR47478:SF1">
    <property type="entry name" value="PYRIMIDINE 5'-NUCLEOTIDASE YJJG"/>
    <property type="match status" value="1"/>
</dbReference>
<dbReference type="InterPro" id="IPR023214">
    <property type="entry name" value="HAD_sf"/>
</dbReference>
<accession>A0A7H0YEY4</accession>
<reference evidence="1 2" key="1">
    <citation type="submission" date="2020-09" db="EMBL/GenBank/DDBJ databases">
        <title>Characterization of Paenibacillus peoriae strain ZF390 with broad-spectrum antimicrobial activity as a potential biocontrol agent.</title>
        <authorList>
            <person name="Li L."/>
            <person name="Zhao Y."/>
            <person name="Li B."/>
            <person name="Xie X."/>
        </authorList>
    </citation>
    <scope>NUCLEOTIDE SEQUENCE [LARGE SCALE GENOMIC DNA]</scope>
    <source>
        <strain evidence="1 2">ZF390</strain>
    </source>
</reference>
<dbReference type="RefSeq" id="WP_190299278.1">
    <property type="nucleotide sequence ID" value="NZ_CP061172.1"/>
</dbReference>
<dbReference type="InterPro" id="IPR011951">
    <property type="entry name" value="HAD-SF_hydro_IA_YjjG/PynA"/>
</dbReference>
<dbReference type="NCBIfam" id="NF006976">
    <property type="entry name" value="PRK09449.1"/>
    <property type="match status" value="1"/>
</dbReference>
<dbReference type="SFLD" id="SFLDG01129">
    <property type="entry name" value="C1.5:_HAD__Beta-PGM__Phosphata"/>
    <property type="match status" value="1"/>
</dbReference>
<dbReference type="SFLD" id="SFLDG01135">
    <property type="entry name" value="C1.5.6:_HAD__Beta-PGM__Phospha"/>
    <property type="match status" value="1"/>
</dbReference>
<dbReference type="SUPFAM" id="SSF56784">
    <property type="entry name" value="HAD-like"/>
    <property type="match status" value="1"/>
</dbReference>
<sequence length="241" mass="27218">MKYEIILFDVDDTLFDFKKAESHALHNTFTQFGLPQGATEYKSSYDEINSALWREAEEGHITSAQLRVERFKRLFTVHDLDFNPDAFSAAYLRYLGEGAFLMDGAVELCDMLSDCRLAIITNGIKEVQTSRIQLSPLRDVFEQVIISEEVGCQKPQAGIFDYAFTKLAISNKSKVLMVGDSLTSDIQGGNKYGIDTCWFNPSRKTNTSGIQPTYEITSLMELPNRVLSKYPVLNHTSAEIR</sequence>
<dbReference type="PANTHER" id="PTHR47478">
    <property type="match status" value="1"/>
</dbReference>
<dbReference type="InterPro" id="IPR023198">
    <property type="entry name" value="PGP-like_dom2"/>
</dbReference>
<dbReference type="Proteomes" id="UP000516384">
    <property type="component" value="Chromosome"/>
</dbReference>
<evidence type="ECO:0000313" key="1">
    <source>
        <dbReference type="EMBL" id="QNR69642.1"/>
    </source>
</evidence>
<organism evidence="1 2">
    <name type="scientific">Paenibacillus peoriae</name>
    <dbReference type="NCBI Taxonomy" id="59893"/>
    <lineage>
        <taxon>Bacteria</taxon>
        <taxon>Bacillati</taxon>
        <taxon>Bacillota</taxon>
        <taxon>Bacilli</taxon>
        <taxon>Bacillales</taxon>
        <taxon>Paenibacillaceae</taxon>
        <taxon>Paenibacillus</taxon>
    </lineage>
</organism>